<comment type="subcellular location">
    <subcellularLocation>
        <location evidence="1">Cell membrane</location>
        <topology evidence="1">Multi-pass membrane protein</topology>
    </subcellularLocation>
</comment>
<feature type="transmembrane region" description="Helical" evidence="8">
    <location>
        <begin position="701"/>
        <end position="728"/>
    </location>
</feature>
<keyword evidence="5 8" id="KW-1133">Transmembrane helix</keyword>
<accession>A0ABY4QIN0</accession>
<feature type="transmembrane region" description="Helical" evidence="8">
    <location>
        <begin position="188"/>
        <end position="217"/>
    </location>
</feature>
<dbReference type="PANTHER" id="PTHR33406">
    <property type="entry name" value="MEMBRANE PROTEIN MJ1562-RELATED"/>
    <property type="match status" value="1"/>
</dbReference>
<feature type="domain" description="SSD" evidence="9">
    <location>
        <begin position="216"/>
        <end position="336"/>
    </location>
</feature>
<feature type="transmembrane region" description="Helical" evidence="8">
    <location>
        <begin position="380"/>
        <end position="401"/>
    </location>
</feature>
<evidence type="ECO:0000313" key="11">
    <source>
        <dbReference type="Proteomes" id="UP001056610"/>
    </source>
</evidence>
<gene>
    <name evidence="10" type="ORF">M5I08_20175</name>
</gene>
<feature type="transmembrane region" description="Helical" evidence="8">
    <location>
        <begin position="286"/>
        <end position="307"/>
    </location>
</feature>
<dbReference type="InterPro" id="IPR000731">
    <property type="entry name" value="SSD"/>
</dbReference>
<name>A0ABY4QIN0_9MYCO</name>
<feature type="transmembrane region" description="Helical" evidence="8">
    <location>
        <begin position="576"/>
        <end position="594"/>
    </location>
</feature>
<feature type="transmembrane region" description="Helical" evidence="8">
    <location>
        <begin position="313"/>
        <end position="338"/>
    </location>
</feature>
<evidence type="ECO:0000313" key="10">
    <source>
        <dbReference type="EMBL" id="UQX10399.1"/>
    </source>
</evidence>
<dbReference type="Pfam" id="PF03176">
    <property type="entry name" value="MMPL"/>
    <property type="match status" value="2"/>
</dbReference>
<evidence type="ECO:0000256" key="5">
    <source>
        <dbReference type="ARBA" id="ARBA00022989"/>
    </source>
</evidence>
<dbReference type="InterPro" id="IPR050545">
    <property type="entry name" value="Mycobact_MmpL"/>
</dbReference>
<evidence type="ECO:0000256" key="1">
    <source>
        <dbReference type="ARBA" id="ARBA00004651"/>
    </source>
</evidence>
<feature type="transmembrane region" description="Helical" evidence="8">
    <location>
        <begin position="237"/>
        <end position="258"/>
    </location>
</feature>
<dbReference type="EMBL" id="CP097320">
    <property type="protein sequence ID" value="UQX10399.1"/>
    <property type="molecule type" value="Genomic_DNA"/>
</dbReference>
<evidence type="ECO:0000259" key="9">
    <source>
        <dbReference type="PROSITE" id="PS50156"/>
    </source>
</evidence>
<evidence type="ECO:0000256" key="6">
    <source>
        <dbReference type="ARBA" id="ARBA00023136"/>
    </source>
</evidence>
<keyword evidence="4 8" id="KW-0812">Transmembrane</keyword>
<evidence type="ECO:0000256" key="7">
    <source>
        <dbReference type="SAM" id="MobiDB-lite"/>
    </source>
</evidence>
<comment type="similarity">
    <text evidence="2">Belongs to the resistance-nodulation-cell division (RND) (TC 2.A.6) family. MmpL subfamily.</text>
</comment>
<evidence type="ECO:0000256" key="3">
    <source>
        <dbReference type="ARBA" id="ARBA00022475"/>
    </source>
</evidence>
<feature type="transmembrane region" description="Helical" evidence="8">
    <location>
        <begin position="675"/>
        <end position="695"/>
    </location>
</feature>
<feature type="region of interest" description="Disordered" evidence="7">
    <location>
        <begin position="757"/>
        <end position="794"/>
    </location>
</feature>
<keyword evidence="3" id="KW-1003">Cell membrane</keyword>
<keyword evidence="11" id="KW-1185">Reference proteome</keyword>
<sequence>MLQGVARLAIAAPRRILLVAGLFMVAAAIFGLPVAKSLSAGGFQGPESESSRAIHLLTDKFGQSDQQLVILVTAPAGAQSDHARHVATDTVDQLKRSAGVFNVSSAWTRPAANPPHLAADLVSRDGKSGLIVANLKGGENYAQNYAKAIAKQVVYDRDGVTVRAGGVAIVYAQINHQNERDLLLMESIAIPLSFLVLVWVFGGLLTAALPVALGGLAIVGSTSVLRLISFSTDVSTYALNLSTALGLALAIDYTLLIVSRYRDELADGTGRDEALIRTMATAGRTVLFSATTVALSMAVMVLFPMYFLKSFAYAGVATVALVAVATIVVTPAAIVLLGPRLDALDVRRLGRRILGRPDPVHNPVEQLFWYRSTKFVTRRAVPVGLAVVALLLLLGVPFLGVKWGMPDDRVLPQSASAHAVGDQLRRDFPDDSATAVPVVIPDIGGVGTADLDRYAADLSRAPDVSVVSAPTGTFAAGNRVGPPSAPTGMGSGSAFLTVATTAPLFSQASDNQLDRLHQVAGPAGRSVEMAGLAQINRDSAHAITTGLPLVLGLIAAITFALLFLLTGSVVLPVKALVCNVLSLTAAFGALVWIFQDGHLGAFGTTDTGTLVANMPVLLFCVAFGLSMDYEVFLVSRMREYWLASVAARPSTADNTTKRADNDESVAHGLARTGRVVTAAALVMSISFAALIPAQVSFMRMFGVGLTLAVLADATLVRMFLVPAFMHVLGQWSWWAPKRLGWLHERFGISETVAGATLPATADRPPGRRRREDVGSAVSIGGRARGTAATGADSG</sequence>
<dbReference type="Proteomes" id="UP001056610">
    <property type="component" value="Chromosome"/>
</dbReference>
<feature type="transmembrane region" description="Helical" evidence="8">
    <location>
        <begin position="614"/>
        <end position="634"/>
    </location>
</feature>
<keyword evidence="6 8" id="KW-0472">Membrane</keyword>
<evidence type="ECO:0000256" key="2">
    <source>
        <dbReference type="ARBA" id="ARBA00010157"/>
    </source>
</evidence>
<protein>
    <submittedName>
        <fullName evidence="10">MMPL family transporter</fullName>
    </submittedName>
</protein>
<reference evidence="10" key="1">
    <citation type="submission" date="2022-05" db="EMBL/GenBank/DDBJ databases">
        <title>A methanotrophic Mycobacterium dominates a cave microbial ecosystem.</title>
        <authorList>
            <person name="Van Spanning R.J.M."/>
            <person name="Guan Q."/>
            <person name="Melkonian C."/>
            <person name="Gallant J."/>
            <person name="Polerecky L."/>
            <person name="Flot J.-F."/>
            <person name="Brandt B.W."/>
            <person name="Braster M."/>
            <person name="Iturbe Espinoza P."/>
            <person name="Aerts J."/>
            <person name="Meima-Franke M."/>
            <person name="Piersma S.R."/>
            <person name="Bunduc C."/>
            <person name="Ummels R."/>
            <person name="Pain A."/>
            <person name="Fleming E.J."/>
            <person name="van der Wel N."/>
            <person name="Gherman V.D."/>
            <person name="Sarbu S.M."/>
            <person name="Bodelier P.L.E."/>
            <person name="Bitter W."/>
        </authorList>
    </citation>
    <scope>NUCLEOTIDE SEQUENCE</scope>
    <source>
        <strain evidence="10">Sulfur Cave</strain>
    </source>
</reference>
<feature type="compositionally biased region" description="Low complexity" evidence="7">
    <location>
        <begin position="780"/>
        <end position="794"/>
    </location>
</feature>
<evidence type="ECO:0000256" key="8">
    <source>
        <dbReference type="SAM" id="Phobius"/>
    </source>
</evidence>
<dbReference type="PROSITE" id="PS50156">
    <property type="entry name" value="SSD"/>
    <property type="match status" value="1"/>
</dbReference>
<dbReference type="RefSeq" id="WP_219068084.1">
    <property type="nucleotide sequence ID" value="NZ_CAJUXY010000030.1"/>
</dbReference>
<evidence type="ECO:0000256" key="4">
    <source>
        <dbReference type="ARBA" id="ARBA00022692"/>
    </source>
</evidence>
<feature type="transmembrane region" description="Helical" evidence="8">
    <location>
        <begin position="542"/>
        <end position="564"/>
    </location>
</feature>
<dbReference type="PANTHER" id="PTHR33406:SF11">
    <property type="entry name" value="MEMBRANE PROTEIN SCO6666-RELATED"/>
    <property type="match status" value="1"/>
</dbReference>
<feature type="transmembrane region" description="Helical" evidence="8">
    <location>
        <begin position="16"/>
        <end position="35"/>
    </location>
</feature>
<organism evidence="10 11">
    <name type="scientific">Candidatus Mycobacterium methanotrophicum</name>
    <dbReference type="NCBI Taxonomy" id="2943498"/>
    <lineage>
        <taxon>Bacteria</taxon>
        <taxon>Bacillati</taxon>
        <taxon>Actinomycetota</taxon>
        <taxon>Actinomycetes</taxon>
        <taxon>Mycobacteriales</taxon>
        <taxon>Mycobacteriaceae</taxon>
        <taxon>Mycobacterium</taxon>
    </lineage>
</organism>
<proteinExistence type="inferred from homology"/>
<dbReference type="InterPro" id="IPR004869">
    <property type="entry name" value="MMPL_dom"/>
</dbReference>